<dbReference type="EMBL" id="UYJE01006704">
    <property type="protein sequence ID" value="VDI48243.1"/>
    <property type="molecule type" value="Genomic_DNA"/>
</dbReference>
<keyword evidence="2" id="KW-0677">Repeat</keyword>
<evidence type="ECO:0000313" key="4">
    <source>
        <dbReference type="EMBL" id="VDI48243.1"/>
    </source>
</evidence>
<feature type="repeat" description="WD" evidence="3">
    <location>
        <begin position="194"/>
        <end position="235"/>
    </location>
</feature>
<keyword evidence="5" id="KW-1185">Reference proteome</keyword>
<evidence type="ECO:0000256" key="1">
    <source>
        <dbReference type="ARBA" id="ARBA00022574"/>
    </source>
</evidence>
<proteinExistence type="predicted"/>
<evidence type="ECO:0000256" key="2">
    <source>
        <dbReference type="ARBA" id="ARBA00022737"/>
    </source>
</evidence>
<gene>
    <name evidence="4" type="ORF">MGAL_10B006292</name>
</gene>
<feature type="repeat" description="WD" evidence="3">
    <location>
        <begin position="433"/>
        <end position="465"/>
    </location>
</feature>
<dbReference type="SMART" id="SM00320">
    <property type="entry name" value="WD40"/>
    <property type="match status" value="4"/>
</dbReference>
<dbReference type="SUPFAM" id="SSF50978">
    <property type="entry name" value="WD40 repeat-like"/>
    <property type="match status" value="1"/>
</dbReference>
<dbReference type="InterPro" id="IPR036322">
    <property type="entry name" value="WD40_repeat_dom_sf"/>
</dbReference>
<dbReference type="PANTHER" id="PTHR22838">
    <property type="entry name" value="WD REPEAT PROTEIN 26-RELATED"/>
    <property type="match status" value="1"/>
</dbReference>
<dbReference type="PROSITE" id="PS50294">
    <property type="entry name" value="WD_REPEATS_REGION"/>
    <property type="match status" value="2"/>
</dbReference>
<evidence type="ECO:0008006" key="6">
    <source>
        <dbReference type="Google" id="ProtNLM"/>
    </source>
</evidence>
<dbReference type="AlphaFoldDB" id="A0A8B6FD91"/>
<dbReference type="GO" id="GO:0005634">
    <property type="term" value="C:nucleus"/>
    <property type="evidence" value="ECO:0007669"/>
    <property type="project" value="TreeGrafter"/>
</dbReference>
<dbReference type="PANTHER" id="PTHR22838:SF4">
    <property type="entry name" value="WD REPEAT-CONTAINING PROTEIN 13"/>
    <property type="match status" value="1"/>
</dbReference>
<dbReference type="InterPro" id="IPR001680">
    <property type="entry name" value="WD40_rpt"/>
</dbReference>
<dbReference type="PROSITE" id="PS50082">
    <property type="entry name" value="WD_REPEATS_2"/>
    <property type="match status" value="2"/>
</dbReference>
<dbReference type="InterPro" id="IPR051350">
    <property type="entry name" value="WD_repeat-ST_regulator"/>
</dbReference>
<dbReference type="InterPro" id="IPR015943">
    <property type="entry name" value="WD40/YVTN_repeat-like_dom_sf"/>
</dbReference>
<accession>A0A8B6FD91</accession>
<sequence length="472" mass="51878">MAAVWQQALALDAKFNAYRTPNNPQFRTLYIRRRSQLLRECAKSGKDPSVRKDHLHIRAQLLNSRYGSPAFSDGGSIRSRSISLRSGGRSGLDNFDKLNLSDSKKHRPMKRVFDSIEVVPTDEAEASRAMAGGKTVSENYAFAGMHHIFDQHTAAVTNVKFGHDDKTRLACASLDGTLSICQVIPDPANVICMLRGHAAGVTDFVFSLSNDVILSVSLDATARVWDIAAGKCMRVIEDSMAAELLSCVFHPLNNNMFVIIFKRNSKCFVQVLNISTGKGYKGGSSKVTGKVLALAFDSTGHILWTGDDKGSIHSFTIDVNSGKLIKARRITVCEGLPVTCISARSWISREARDPSLLVNCCVNALCLFKIISEDGALQLKKRFPVKQKRSSIRSTFCPLMSFRQGACVISGSEDMCVYFFDVCKESKPCVNKLLGHSAPVLDVCFNCDESLLASCDEQGMVIIWKREGKQIG</sequence>
<dbReference type="PROSITE" id="PS00678">
    <property type="entry name" value="WD_REPEATS_1"/>
    <property type="match status" value="1"/>
</dbReference>
<organism evidence="4 5">
    <name type="scientific">Mytilus galloprovincialis</name>
    <name type="common">Mediterranean mussel</name>
    <dbReference type="NCBI Taxonomy" id="29158"/>
    <lineage>
        <taxon>Eukaryota</taxon>
        <taxon>Metazoa</taxon>
        <taxon>Spiralia</taxon>
        <taxon>Lophotrochozoa</taxon>
        <taxon>Mollusca</taxon>
        <taxon>Bivalvia</taxon>
        <taxon>Autobranchia</taxon>
        <taxon>Pteriomorphia</taxon>
        <taxon>Mytilida</taxon>
        <taxon>Mytiloidea</taxon>
        <taxon>Mytilidae</taxon>
        <taxon>Mytilinae</taxon>
        <taxon>Mytilus</taxon>
    </lineage>
</organism>
<dbReference type="Proteomes" id="UP000596742">
    <property type="component" value="Unassembled WGS sequence"/>
</dbReference>
<dbReference type="GO" id="GO:1990841">
    <property type="term" value="F:promoter-specific chromatin binding"/>
    <property type="evidence" value="ECO:0007669"/>
    <property type="project" value="TreeGrafter"/>
</dbReference>
<evidence type="ECO:0000313" key="5">
    <source>
        <dbReference type="Proteomes" id="UP000596742"/>
    </source>
</evidence>
<protein>
    <recommendedName>
        <fullName evidence="6">WD repeat-containing protein 13</fullName>
    </recommendedName>
</protein>
<evidence type="ECO:0000256" key="3">
    <source>
        <dbReference type="PROSITE-ProRule" id="PRU00221"/>
    </source>
</evidence>
<keyword evidence="1 3" id="KW-0853">WD repeat</keyword>
<dbReference type="Gene3D" id="2.130.10.10">
    <property type="entry name" value="YVTN repeat-like/Quinoprotein amine dehydrogenase"/>
    <property type="match status" value="2"/>
</dbReference>
<dbReference type="InterPro" id="IPR019775">
    <property type="entry name" value="WD40_repeat_CS"/>
</dbReference>
<dbReference type="OrthoDB" id="1932312at2759"/>
<comment type="caution">
    <text evidence="4">The sequence shown here is derived from an EMBL/GenBank/DDBJ whole genome shotgun (WGS) entry which is preliminary data.</text>
</comment>
<name>A0A8B6FD91_MYTGA</name>
<reference evidence="4" key="1">
    <citation type="submission" date="2018-11" db="EMBL/GenBank/DDBJ databases">
        <authorList>
            <person name="Alioto T."/>
            <person name="Alioto T."/>
        </authorList>
    </citation>
    <scope>NUCLEOTIDE SEQUENCE</scope>
</reference>
<dbReference type="Pfam" id="PF00400">
    <property type="entry name" value="WD40"/>
    <property type="match status" value="3"/>
</dbReference>